<dbReference type="EMBL" id="RHHQ01000014">
    <property type="protein sequence ID" value="RNB85398.1"/>
    <property type="molecule type" value="Genomic_DNA"/>
</dbReference>
<evidence type="ECO:0000256" key="6">
    <source>
        <dbReference type="ARBA" id="ARBA00023136"/>
    </source>
</evidence>
<feature type="transmembrane region" description="Helical" evidence="7">
    <location>
        <begin position="17"/>
        <end position="42"/>
    </location>
</feature>
<feature type="transmembrane region" description="Helical" evidence="7">
    <location>
        <begin position="325"/>
        <end position="348"/>
    </location>
</feature>
<name>A0A3M8DBN2_9BACL</name>
<dbReference type="AlphaFoldDB" id="A0A3M8DBN2"/>
<dbReference type="CDD" id="cd06173">
    <property type="entry name" value="MFS_MefA_like"/>
    <property type="match status" value="1"/>
</dbReference>
<feature type="transmembrane region" description="Helical" evidence="7">
    <location>
        <begin position="388"/>
        <end position="410"/>
    </location>
</feature>
<feature type="transmembrane region" description="Helical" evidence="7">
    <location>
        <begin position="177"/>
        <end position="196"/>
    </location>
</feature>
<keyword evidence="9" id="KW-1185">Reference proteome</keyword>
<gene>
    <name evidence="8" type="ORF">EDM56_18495</name>
</gene>
<dbReference type="InterPro" id="IPR036259">
    <property type="entry name" value="MFS_trans_sf"/>
</dbReference>
<dbReference type="Pfam" id="PF07690">
    <property type="entry name" value="MFS_1"/>
    <property type="match status" value="1"/>
</dbReference>
<keyword evidence="2" id="KW-0813">Transport</keyword>
<keyword evidence="6 7" id="KW-0472">Membrane</keyword>
<evidence type="ECO:0000313" key="9">
    <source>
        <dbReference type="Proteomes" id="UP000271031"/>
    </source>
</evidence>
<feature type="transmembrane region" description="Helical" evidence="7">
    <location>
        <begin position="360"/>
        <end position="382"/>
    </location>
</feature>
<keyword evidence="4 7" id="KW-0812">Transmembrane</keyword>
<evidence type="ECO:0000256" key="3">
    <source>
        <dbReference type="ARBA" id="ARBA00022475"/>
    </source>
</evidence>
<proteinExistence type="predicted"/>
<evidence type="ECO:0000256" key="7">
    <source>
        <dbReference type="SAM" id="Phobius"/>
    </source>
</evidence>
<feature type="transmembrane region" description="Helical" evidence="7">
    <location>
        <begin position="301"/>
        <end position="319"/>
    </location>
</feature>
<feature type="transmembrane region" description="Helical" evidence="7">
    <location>
        <begin position="272"/>
        <end position="294"/>
    </location>
</feature>
<dbReference type="GO" id="GO:0022857">
    <property type="term" value="F:transmembrane transporter activity"/>
    <property type="evidence" value="ECO:0007669"/>
    <property type="project" value="InterPro"/>
</dbReference>
<keyword evidence="3" id="KW-1003">Cell membrane</keyword>
<sequence length="419" mass="44717">MNATIPLNSRSIWHRQFLLLFSSTILKVTADQFAAIAFIWLLLESGGDATSTTLLYMSNLLPILFFGVLASPFLAKGKVTHWMFSSDSIRALLILVVPLAHLMGQPPLWLFFVSAFLQSACGAIYNPASVSLLPRIVSSDQVQKGNALLQSANQMVRLLGLAGAGMMVSLLSAATTLVITAALLCLSAFLLLFIHIPAERSEDALAQTNKKTEQASKGLSGYLGNLQEGFRALRQHRAIHAMAWFFAFENIGIAPLFTLLAVYVQSELHGEAALFATLQGSQAFGALLVGFMLAKVNIKRQGALFIGAAVVESIAVIGLGASPWIWSLVLCSIVFGMTMTAINVPEMVIIQTTVPKDQQAAVFAAVTTISVLFLPIASLLIGPLAARFGAGTLIAAGGVFALLCCASVLVNRNLIKLKL</sequence>
<dbReference type="SUPFAM" id="SSF103473">
    <property type="entry name" value="MFS general substrate transporter"/>
    <property type="match status" value="1"/>
</dbReference>
<evidence type="ECO:0000313" key="8">
    <source>
        <dbReference type="EMBL" id="RNB85398.1"/>
    </source>
</evidence>
<comment type="caution">
    <text evidence="8">The sequence shown here is derived from an EMBL/GenBank/DDBJ whole genome shotgun (WGS) entry which is preliminary data.</text>
</comment>
<evidence type="ECO:0000256" key="5">
    <source>
        <dbReference type="ARBA" id="ARBA00022989"/>
    </source>
</evidence>
<evidence type="ECO:0000256" key="1">
    <source>
        <dbReference type="ARBA" id="ARBA00004651"/>
    </source>
</evidence>
<feature type="transmembrane region" description="Helical" evidence="7">
    <location>
        <begin position="241"/>
        <end position="266"/>
    </location>
</feature>
<dbReference type="OrthoDB" id="2926821at2"/>
<dbReference type="Gene3D" id="1.20.1250.20">
    <property type="entry name" value="MFS general substrate transporter like domains"/>
    <property type="match status" value="1"/>
</dbReference>
<feature type="transmembrane region" description="Helical" evidence="7">
    <location>
        <begin position="87"/>
        <end position="103"/>
    </location>
</feature>
<feature type="transmembrane region" description="Helical" evidence="7">
    <location>
        <begin position="54"/>
        <end position="75"/>
    </location>
</feature>
<dbReference type="RefSeq" id="WP_122919403.1">
    <property type="nucleotide sequence ID" value="NZ_RHHQ01000014.1"/>
</dbReference>
<evidence type="ECO:0000256" key="2">
    <source>
        <dbReference type="ARBA" id="ARBA00022448"/>
    </source>
</evidence>
<dbReference type="Proteomes" id="UP000271031">
    <property type="component" value="Unassembled WGS sequence"/>
</dbReference>
<comment type="subcellular location">
    <subcellularLocation>
        <location evidence="1">Cell membrane</location>
        <topology evidence="1">Multi-pass membrane protein</topology>
    </subcellularLocation>
</comment>
<evidence type="ECO:0000256" key="4">
    <source>
        <dbReference type="ARBA" id="ARBA00022692"/>
    </source>
</evidence>
<organism evidence="8 9">
    <name type="scientific">Brevibacillus fluminis</name>
    <dbReference type="NCBI Taxonomy" id="511487"/>
    <lineage>
        <taxon>Bacteria</taxon>
        <taxon>Bacillati</taxon>
        <taxon>Bacillota</taxon>
        <taxon>Bacilli</taxon>
        <taxon>Bacillales</taxon>
        <taxon>Paenibacillaceae</taxon>
        <taxon>Brevibacillus</taxon>
    </lineage>
</organism>
<dbReference type="PANTHER" id="PTHR23513:SF9">
    <property type="entry name" value="ENTEROBACTIN EXPORTER ENTS"/>
    <property type="match status" value="1"/>
</dbReference>
<protein>
    <submittedName>
        <fullName evidence="8">MFS transporter</fullName>
    </submittedName>
</protein>
<dbReference type="PANTHER" id="PTHR23513">
    <property type="entry name" value="INTEGRAL MEMBRANE EFFLUX PROTEIN-RELATED"/>
    <property type="match status" value="1"/>
</dbReference>
<keyword evidence="5 7" id="KW-1133">Transmembrane helix</keyword>
<dbReference type="InterPro" id="IPR011701">
    <property type="entry name" value="MFS"/>
</dbReference>
<reference evidence="8 9" key="1">
    <citation type="submission" date="2018-10" db="EMBL/GenBank/DDBJ databases">
        <title>Phylogenomics of Brevibacillus.</title>
        <authorList>
            <person name="Dunlap C."/>
        </authorList>
    </citation>
    <scope>NUCLEOTIDE SEQUENCE [LARGE SCALE GENOMIC DNA]</scope>
    <source>
        <strain evidence="8 9">JCM 15716</strain>
    </source>
</reference>
<accession>A0A3M8DBN2</accession>
<dbReference type="GO" id="GO:0005886">
    <property type="term" value="C:plasma membrane"/>
    <property type="evidence" value="ECO:0007669"/>
    <property type="project" value="UniProtKB-SubCell"/>
</dbReference>